<dbReference type="SUPFAM" id="SSF52518">
    <property type="entry name" value="Thiamin diphosphate-binding fold (THDP-binding)"/>
    <property type="match status" value="1"/>
</dbReference>
<feature type="domain" description="Transketolase-like pyrimidine-binding" evidence="1">
    <location>
        <begin position="1"/>
        <end position="163"/>
    </location>
</feature>
<dbReference type="PANTHER" id="PTHR43825:SF1">
    <property type="entry name" value="TRANSKETOLASE-LIKE PYRIMIDINE-BINDING DOMAIN-CONTAINING PROTEIN"/>
    <property type="match status" value="1"/>
</dbReference>
<dbReference type="CDD" id="cd07033">
    <property type="entry name" value="TPP_PYR_DXS_TK_like"/>
    <property type="match status" value="1"/>
</dbReference>
<sequence length="292" mass="31541">MREAFIKEAHDILDEDPRVALVLAEISADPFAKALANHPDRAINVGIREQLMIGVAGGLALNGLRPIAHSYATFVVDRAYEQIKLDLKHQGVGAILVSVGASYDGSPMGYTHMSPMDVSLIDTLPGWIVHTPGHPAEVGPLLRAATAHDEPVYLRLSTQTNATPHLDAMRLKVLRHSTSGRTIVAVGPMLQPVLDAASDLDVTIAYTHTPRPFDHIGLRAIAGDAPDIVIVEPYLEGTSAHAVAESFPDKPFRLRSIGVKRQDLHRYGTPADHATWHGLDAASLRPHLTPTP</sequence>
<proteinExistence type="predicted"/>
<evidence type="ECO:0000313" key="3">
    <source>
        <dbReference type="Proteomes" id="UP000612899"/>
    </source>
</evidence>
<reference evidence="2" key="1">
    <citation type="submission" date="2021-01" db="EMBL/GenBank/DDBJ databases">
        <title>Whole genome shotgun sequence of Rhizocola hellebori NBRC 109834.</title>
        <authorList>
            <person name="Komaki H."/>
            <person name="Tamura T."/>
        </authorList>
    </citation>
    <scope>NUCLEOTIDE SEQUENCE</scope>
    <source>
        <strain evidence="2">NBRC 109834</strain>
    </source>
</reference>
<keyword evidence="3" id="KW-1185">Reference proteome</keyword>
<comment type="caution">
    <text evidence="2">The sequence shown here is derived from an EMBL/GenBank/DDBJ whole genome shotgun (WGS) entry which is preliminary data.</text>
</comment>
<dbReference type="InterPro" id="IPR009014">
    <property type="entry name" value="Transketo_C/PFOR_II"/>
</dbReference>
<dbReference type="EMBL" id="BONY01000161">
    <property type="protein sequence ID" value="GIH11737.1"/>
    <property type="molecule type" value="Genomic_DNA"/>
</dbReference>
<dbReference type="Pfam" id="PF02779">
    <property type="entry name" value="Transket_pyr"/>
    <property type="match status" value="1"/>
</dbReference>
<protein>
    <submittedName>
        <fullName evidence="2">Transketolase</fullName>
    </submittedName>
</protein>
<gene>
    <name evidence="2" type="ORF">Rhe02_98040</name>
</gene>
<evidence type="ECO:0000259" key="1">
    <source>
        <dbReference type="SMART" id="SM00861"/>
    </source>
</evidence>
<dbReference type="PANTHER" id="PTHR43825">
    <property type="entry name" value="PYRUVATE DEHYDROGENASE E1 COMPONENT"/>
    <property type="match status" value="1"/>
</dbReference>
<dbReference type="Proteomes" id="UP000612899">
    <property type="component" value="Unassembled WGS sequence"/>
</dbReference>
<dbReference type="RefSeq" id="WP_203915459.1">
    <property type="nucleotide sequence ID" value="NZ_BONY01000161.1"/>
</dbReference>
<dbReference type="InterPro" id="IPR029061">
    <property type="entry name" value="THDP-binding"/>
</dbReference>
<organism evidence="2 3">
    <name type="scientific">Rhizocola hellebori</name>
    <dbReference type="NCBI Taxonomy" id="1392758"/>
    <lineage>
        <taxon>Bacteria</taxon>
        <taxon>Bacillati</taxon>
        <taxon>Actinomycetota</taxon>
        <taxon>Actinomycetes</taxon>
        <taxon>Micromonosporales</taxon>
        <taxon>Micromonosporaceae</taxon>
        <taxon>Rhizocola</taxon>
    </lineage>
</organism>
<dbReference type="InterPro" id="IPR005475">
    <property type="entry name" value="Transketolase-like_Pyr-bd"/>
</dbReference>
<dbReference type="GO" id="GO:0000287">
    <property type="term" value="F:magnesium ion binding"/>
    <property type="evidence" value="ECO:0007669"/>
    <property type="project" value="UniProtKB-ARBA"/>
</dbReference>
<name>A0A8J3QLD7_9ACTN</name>
<dbReference type="Gene3D" id="3.40.50.920">
    <property type="match status" value="1"/>
</dbReference>
<dbReference type="SMART" id="SM00861">
    <property type="entry name" value="Transket_pyr"/>
    <property type="match status" value="1"/>
</dbReference>
<dbReference type="Gene3D" id="3.40.50.970">
    <property type="match status" value="1"/>
</dbReference>
<accession>A0A8J3QLD7</accession>
<evidence type="ECO:0000313" key="2">
    <source>
        <dbReference type="EMBL" id="GIH11737.1"/>
    </source>
</evidence>
<dbReference type="AlphaFoldDB" id="A0A8J3QLD7"/>
<dbReference type="InterPro" id="IPR051157">
    <property type="entry name" value="PDH/Transketolase"/>
</dbReference>
<dbReference type="SUPFAM" id="SSF52922">
    <property type="entry name" value="TK C-terminal domain-like"/>
    <property type="match status" value="1"/>
</dbReference>